<accession>A0A420ZBQ8</accession>
<dbReference type="Proteomes" id="UP000281261">
    <property type="component" value="Unassembled WGS sequence"/>
</dbReference>
<proteinExistence type="predicted"/>
<organism evidence="1 2">
    <name type="scientific">candidate division Kazan bacterium</name>
    <dbReference type="NCBI Taxonomy" id="2202143"/>
    <lineage>
        <taxon>Bacteria</taxon>
        <taxon>Bacteria division Kazan-3B-28</taxon>
    </lineage>
</organism>
<protein>
    <submittedName>
        <fullName evidence="1">Uncharacterized protein</fullName>
    </submittedName>
</protein>
<reference evidence="1 2" key="1">
    <citation type="submission" date="2018-06" db="EMBL/GenBank/DDBJ databases">
        <title>Extensive metabolic versatility and redundancy in microbially diverse, dynamic hydrothermal sediments.</title>
        <authorList>
            <person name="Dombrowski N."/>
            <person name="Teske A."/>
            <person name="Baker B.J."/>
        </authorList>
    </citation>
    <scope>NUCLEOTIDE SEQUENCE [LARGE SCALE GENOMIC DNA]</scope>
    <source>
        <strain evidence="1">B79_G16</strain>
    </source>
</reference>
<dbReference type="AlphaFoldDB" id="A0A420ZBQ8"/>
<dbReference type="EMBL" id="QMNG01000055">
    <property type="protein sequence ID" value="RLC36441.1"/>
    <property type="molecule type" value="Genomic_DNA"/>
</dbReference>
<name>A0A420ZBQ8_UNCK3</name>
<feature type="non-terminal residue" evidence="1">
    <location>
        <position position="197"/>
    </location>
</feature>
<gene>
    <name evidence="1" type="ORF">DRH29_04530</name>
</gene>
<comment type="caution">
    <text evidence="1">The sequence shown here is derived from an EMBL/GenBank/DDBJ whole genome shotgun (WGS) entry which is preliminary data.</text>
</comment>
<sequence length="197" mass="22468">MAEIFQVQNTDKRKEFIESIEKGEPVLAQKPSGQDVEYFSPETGFCLLKKEAFLSPSKKFMQRVYACAKLSLGAALELREFYYTIRQTPELAQYFSGVKPDLIYQVVLNSLNQMEIICDVDRHKFTMGNLSKGFIFDAHSYSFRDKEKKVGFTETIARTLDPSELETTSNIIFVEKGLESFSRPSRNAAATRLVEMG</sequence>
<evidence type="ECO:0000313" key="2">
    <source>
        <dbReference type="Proteomes" id="UP000281261"/>
    </source>
</evidence>
<evidence type="ECO:0000313" key="1">
    <source>
        <dbReference type="EMBL" id="RLC36441.1"/>
    </source>
</evidence>